<dbReference type="HOGENOM" id="CLU_3320924_0_0_1"/>
<dbReference type="EnsemblPlants" id="KQL24680">
    <property type="protein sequence ID" value="KQL24680"/>
    <property type="gene ID" value="SETIT_033680mg"/>
</dbReference>
<reference evidence="1" key="2">
    <citation type="submission" date="2018-08" db="UniProtKB">
        <authorList>
            <consortium name="EnsemblPlants"/>
        </authorList>
    </citation>
    <scope>IDENTIFICATION</scope>
    <source>
        <strain evidence="1">Yugu1</strain>
    </source>
</reference>
<organism evidence="1 2">
    <name type="scientific">Setaria italica</name>
    <name type="common">Foxtail millet</name>
    <name type="synonym">Panicum italicum</name>
    <dbReference type="NCBI Taxonomy" id="4555"/>
    <lineage>
        <taxon>Eukaryota</taxon>
        <taxon>Viridiplantae</taxon>
        <taxon>Streptophyta</taxon>
        <taxon>Embryophyta</taxon>
        <taxon>Tracheophyta</taxon>
        <taxon>Spermatophyta</taxon>
        <taxon>Magnoliopsida</taxon>
        <taxon>Liliopsida</taxon>
        <taxon>Poales</taxon>
        <taxon>Poaceae</taxon>
        <taxon>PACMAD clade</taxon>
        <taxon>Panicoideae</taxon>
        <taxon>Panicodae</taxon>
        <taxon>Paniceae</taxon>
        <taxon>Cenchrinae</taxon>
        <taxon>Setaria</taxon>
    </lineage>
</organism>
<dbReference type="Gramene" id="KQL24680">
    <property type="protein sequence ID" value="KQL24680"/>
    <property type="gene ID" value="SETIT_033680mg"/>
</dbReference>
<evidence type="ECO:0000313" key="1">
    <source>
        <dbReference type="EnsemblPlants" id="KQL24680"/>
    </source>
</evidence>
<protein>
    <submittedName>
        <fullName evidence="1">Uncharacterized protein</fullName>
    </submittedName>
</protein>
<evidence type="ECO:0000313" key="2">
    <source>
        <dbReference type="Proteomes" id="UP000004995"/>
    </source>
</evidence>
<proteinExistence type="predicted"/>
<dbReference type="Proteomes" id="UP000004995">
    <property type="component" value="Unassembled WGS sequence"/>
</dbReference>
<dbReference type="EMBL" id="AGNK02001114">
    <property type="status" value="NOT_ANNOTATED_CDS"/>
    <property type="molecule type" value="Genomic_DNA"/>
</dbReference>
<reference evidence="2" key="1">
    <citation type="journal article" date="2012" name="Nat. Biotechnol.">
        <title>Reference genome sequence of the model plant Setaria.</title>
        <authorList>
            <person name="Bennetzen J.L."/>
            <person name="Schmutz J."/>
            <person name="Wang H."/>
            <person name="Percifield R."/>
            <person name="Hawkins J."/>
            <person name="Pontaroli A.C."/>
            <person name="Estep M."/>
            <person name="Feng L."/>
            <person name="Vaughn J.N."/>
            <person name="Grimwood J."/>
            <person name="Jenkins J."/>
            <person name="Barry K."/>
            <person name="Lindquist E."/>
            <person name="Hellsten U."/>
            <person name="Deshpande S."/>
            <person name="Wang X."/>
            <person name="Wu X."/>
            <person name="Mitros T."/>
            <person name="Triplett J."/>
            <person name="Yang X."/>
            <person name="Ye C.Y."/>
            <person name="Mauro-Herrera M."/>
            <person name="Wang L."/>
            <person name="Li P."/>
            <person name="Sharma M."/>
            <person name="Sharma R."/>
            <person name="Ronald P.C."/>
            <person name="Panaud O."/>
            <person name="Kellogg E.A."/>
            <person name="Brutnell T.P."/>
            <person name="Doust A.N."/>
            <person name="Tuskan G.A."/>
            <person name="Rokhsar D."/>
            <person name="Devos K.M."/>
        </authorList>
    </citation>
    <scope>NUCLEOTIDE SEQUENCE [LARGE SCALE GENOMIC DNA]</scope>
    <source>
        <strain evidence="2">cv. Yugu1</strain>
    </source>
</reference>
<keyword evidence="2" id="KW-1185">Reference proteome</keyword>
<accession>K4A476</accession>
<name>K4A476_SETIT</name>
<dbReference type="AlphaFoldDB" id="K4A476"/>
<dbReference type="InParanoid" id="K4A476"/>
<sequence length="39" mass="4220">MCSLMCSLHSFRGLAIILLLNAGYQCLTFQLPTVCASSL</sequence>